<dbReference type="EMBL" id="JBHRTF010000006">
    <property type="protein sequence ID" value="MFC3116921.1"/>
    <property type="molecule type" value="Genomic_DNA"/>
</dbReference>
<dbReference type="RefSeq" id="WP_378120691.1">
    <property type="nucleotide sequence ID" value="NZ_JBHRTF010000006.1"/>
</dbReference>
<proteinExistence type="predicted"/>
<protein>
    <recommendedName>
        <fullName evidence="3">ApeA N-terminal domain-containing protein</fullName>
    </recommendedName>
</protein>
<gene>
    <name evidence="1" type="ORF">ACFODX_15235</name>
</gene>
<evidence type="ECO:0000313" key="2">
    <source>
        <dbReference type="Proteomes" id="UP001595555"/>
    </source>
</evidence>
<sequence>MVKQPKYYFESILGIATPWYIQNFEIDERNKIIKITIGYHTEKSAFSLFSKKNDTKASRIEQNNQQKRWTHTRIGQYSCQVISSFYDSTICTAGIGRESLLQPHFIGEANRTYTHQLRQQVALANTRGLTSEAISYMLLVELSLVEEIINDIEKTPETYRQALLLPTEIDPIWENMVYDKFHLKTQSFPLRLMLSKIKLNIIDPNINSSISEAVTELRKFFISQVNHLTTEVSQVCAITAKKQDTEERQTGAAKLVLPALKNSIWLKLITGKLDLKSTNVPLNLFLVRLRHAFSQTDDNQQRINTLNSLREFFRKNARNLKRELILINQLMNAPEDSQFTLPDASSSVWQKILKDDSFIPSSHIAYKLLLANLRSQLLMNPDPVVELNAARKIRDFIKHNQRFMQQELRLVMTNSQTY</sequence>
<reference evidence="2" key="1">
    <citation type="journal article" date="2019" name="Int. J. Syst. Evol. Microbiol.">
        <title>The Global Catalogue of Microorganisms (GCM) 10K type strain sequencing project: providing services to taxonomists for standard genome sequencing and annotation.</title>
        <authorList>
            <consortium name="The Broad Institute Genomics Platform"/>
            <consortium name="The Broad Institute Genome Sequencing Center for Infectious Disease"/>
            <person name="Wu L."/>
            <person name="Ma J."/>
        </authorList>
    </citation>
    <scope>NUCLEOTIDE SEQUENCE [LARGE SCALE GENOMIC DNA]</scope>
    <source>
        <strain evidence="2">KCTC 52237</strain>
    </source>
</reference>
<dbReference type="Proteomes" id="UP001595555">
    <property type="component" value="Unassembled WGS sequence"/>
</dbReference>
<name>A0ABV7FH18_9GAMM</name>
<accession>A0ABV7FH18</accession>
<evidence type="ECO:0000313" key="1">
    <source>
        <dbReference type="EMBL" id="MFC3116921.1"/>
    </source>
</evidence>
<organism evidence="1 2">
    <name type="scientific">Cellvibrio fontiphilus</name>
    <dbReference type="NCBI Taxonomy" id="1815559"/>
    <lineage>
        <taxon>Bacteria</taxon>
        <taxon>Pseudomonadati</taxon>
        <taxon>Pseudomonadota</taxon>
        <taxon>Gammaproteobacteria</taxon>
        <taxon>Cellvibrionales</taxon>
        <taxon>Cellvibrionaceae</taxon>
        <taxon>Cellvibrio</taxon>
    </lineage>
</organism>
<keyword evidence="2" id="KW-1185">Reference proteome</keyword>
<evidence type="ECO:0008006" key="3">
    <source>
        <dbReference type="Google" id="ProtNLM"/>
    </source>
</evidence>
<comment type="caution">
    <text evidence="1">The sequence shown here is derived from an EMBL/GenBank/DDBJ whole genome shotgun (WGS) entry which is preliminary data.</text>
</comment>